<dbReference type="InterPro" id="IPR051261">
    <property type="entry name" value="NLR"/>
</dbReference>
<protein>
    <recommendedName>
        <fullName evidence="4">FISNA domain-containing protein</fullName>
    </recommendedName>
</protein>
<dbReference type="EMBL" id="JAYMGO010000004">
    <property type="protein sequence ID" value="KAL1276297.1"/>
    <property type="molecule type" value="Genomic_DNA"/>
</dbReference>
<reference evidence="5 6" key="1">
    <citation type="submission" date="2023-09" db="EMBL/GenBank/DDBJ databases">
        <authorList>
            <person name="Wang M."/>
        </authorList>
    </citation>
    <scope>NUCLEOTIDE SEQUENCE [LARGE SCALE GENOMIC DNA]</scope>
    <source>
        <strain evidence="5">GT-2023</strain>
        <tissue evidence="5">Liver</tissue>
    </source>
</reference>
<evidence type="ECO:0000256" key="2">
    <source>
        <dbReference type="ARBA" id="ARBA00022737"/>
    </source>
</evidence>
<dbReference type="InterPro" id="IPR029495">
    <property type="entry name" value="NACHT-assoc"/>
</dbReference>
<feature type="region of interest" description="Disordered" evidence="3">
    <location>
        <begin position="80"/>
        <end position="101"/>
    </location>
</feature>
<evidence type="ECO:0000313" key="5">
    <source>
        <dbReference type="EMBL" id="KAL1276297.1"/>
    </source>
</evidence>
<proteinExistence type="predicted"/>
<dbReference type="Proteomes" id="UP001558613">
    <property type="component" value="Unassembled WGS sequence"/>
</dbReference>
<gene>
    <name evidence="5" type="ORF">QQF64_035920</name>
</gene>
<feature type="non-terminal residue" evidence="5">
    <location>
        <position position="239"/>
    </location>
</feature>
<evidence type="ECO:0000256" key="1">
    <source>
        <dbReference type="ARBA" id="ARBA00022614"/>
    </source>
</evidence>
<dbReference type="PANTHER" id="PTHR24106">
    <property type="entry name" value="NACHT, LRR AND CARD DOMAINS-CONTAINING"/>
    <property type="match status" value="1"/>
</dbReference>
<evidence type="ECO:0000313" key="6">
    <source>
        <dbReference type="Proteomes" id="UP001558613"/>
    </source>
</evidence>
<name>A0ABR3NHR4_9TELE</name>
<keyword evidence="1" id="KW-0433">Leucine-rich repeat</keyword>
<evidence type="ECO:0000259" key="4">
    <source>
        <dbReference type="SMART" id="SM01288"/>
    </source>
</evidence>
<organism evidence="5 6">
    <name type="scientific">Cirrhinus molitorella</name>
    <name type="common">mud carp</name>
    <dbReference type="NCBI Taxonomy" id="172907"/>
    <lineage>
        <taxon>Eukaryota</taxon>
        <taxon>Metazoa</taxon>
        <taxon>Chordata</taxon>
        <taxon>Craniata</taxon>
        <taxon>Vertebrata</taxon>
        <taxon>Euteleostomi</taxon>
        <taxon>Actinopterygii</taxon>
        <taxon>Neopterygii</taxon>
        <taxon>Teleostei</taxon>
        <taxon>Ostariophysi</taxon>
        <taxon>Cypriniformes</taxon>
        <taxon>Cyprinidae</taxon>
        <taxon>Labeoninae</taxon>
        <taxon>Labeonini</taxon>
        <taxon>Cirrhinus</taxon>
    </lineage>
</organism>
<dbReference type="Pfam" id="PF14484">
    <property type="entry name" value="FISNA"/>
    <property type="match status" value="1"/>
</dbReference>
<dbReference type="SMART" id="SM01288">
    <property type="entry name" value="FISNA"/>
    <property type="match status" value="1"/>
</dbReference>
<sequence>MYHAHRLEVFMMKEMECDSSVVEIKLFRAIMDETQTSGDEGFFPGCSSVHQKRSEPEPSCVSVKSDESMIEPMRFKSGDKQTVLSSVHQKRSEPESSCVSVKSDESIIEPMRFSGDKQTVLSSVHQKRSEAESSCLSLKSDTSVIQQLDFKSGDTRPGLSHEVLNTFRSNLMKKFECLYEGTVKQGNPTLVKEIYTELYITEKQKMDVFDLKEFIGAQHKGIEVFQYLLPVFKDSSSVR</sequence>
<accession>A0ABR3NHR4</accession>
<comment type="caution">
    <text evidence="5">The sequence shown here is derived from an EMBL/GenBank/DDBJ whole genome shotgun (WGS) entry which is preliminary data.</text>
</comment>
<feature type="domain" description="FISNA" evidence="4">
    <location>
        <begin position="166"/>
        <end position="226"/>
    </location>
</feature>
<keyword evidence="2" id="KW-0677">Repeat</keyword>
<evidence type="ECO:0000256" key="3">
    <source>
        <dbReference type="SAM" id="MobiDB-lite"/>
    </source>
</evidence>
<keyword evidence="6" id="KW-1185">Reference proteome</keyword>